<keyword evidence="15" id="KW-1185">Reference proteome</keyword>
<dbReference type="InterPro" id="IPR036875">
    <property type="entry name" value="Znf_CCHC_sf"/>
</dbReference>
<keyword evidence="8" id="KW-0479">Metal-binding</keyword>
<organism evidence="14 15">
    <name type="scientific">Cirrhinus mrigala</name>
    <name type="common">Mrigala</name>
    <dbReference type="NCBI Taxonomy" id="683832"/>
    <lineage>
        <taxon>Eukaryota</taxon>
        <taxon>Metazoa</taxon>
        <taxon>Chordata</taxon>
        <taxon>Craniata</taxon>
        <taxon>Vertebrata</taxon>
        <taxon>Euteleostomi</taxon>
        <taxon>Actinopterygii</taxon>
        <taxon>Neopterygii</taxon>
        <taxon>Teleostei</taxon>
        <taxon>Ostariophysi</taxon>
        <taxon>Cypriniformes</taxon>
        <taxon>Cyprinidae</taxon>
        <taxon>Labeoninae</taxon>
        <taxon>Labeonini</taxon>
        <taxon>Cirrhinus</taxon>
    </lineage>
</organism>
<feature type="compositionally biased region" description="Basic and acidic residues" evidence="9">
    <location>
        <begin position="647"/>
        <end position="659"/>
    </location>
</feature>
<dbReference type="GO" id="GO:0008270">
    <property type="term" value="F:zinc ion binding"/>
    <property type="evidence" value="ECO:0007669"/>
    <property type="project" value="UniProtKB-KW"/>
</dbReference>
<keyword evidence="4" id="KW-0064">Aspartyl protease</keyword>
<dbReference type="InterPro" id="IPR000477">
    <property type="entry name" value="RT_dom"/>
</dbReference>
<dbReference type="FunFam" id="3.30.70.270:FF:000020">
    <property type="entry name" value="Transposon Tf2-6 polyprotein-like Protein"/>
    <property type="match status" value="1"/>
</dbReference>
<dbReference type="SUPFAM" id="SSF57756">
    <property type="entry name" value="Retrovirus zinc finger-like domains"/>
    <property type="match status" value="1"/>
</dbReference>
<feature type="non-terminal residue" evidence="14">
    <location>
        <position position="1"/>
    </location>
</feature>
<dbReference type="GO" id="GO:0003677">
    <property type="term" value="F:DNA binding"/>
    <property type="evidence" value="ECO:0007669"/>
    <property type="project" value="UniProtKB-KW"/>
</dbReference>
<keyword evidence="8" id="KW-0862">Zinc</keyword>
<dbReference type="GO" id="GO:0004523">
    <property type="term" value="F:RNA-DNA hybrid ribonuclease activity"/>
    <property type="evidence" value="ECO:0007669"/>
    <property type="project" value="UniProtKB-EC"/>
</dbReference>
<sequence length="1222" mass="138346">VYVTEYFAYLESSRGFQLASSLCLPKRIIEELSRTAHKATLSQRTPDALRTISSTSHAINEKRCAFLMTLLTGRALDWASAVWDTDPQFKKSVDYFLQQIHEVFEYPAGGRDISTQIIHATQGNGTAADYAIEFRTLAAQSGWNDVALKTIFYNSLNVDLQTELACRRENSSFSELVNLTIKIDNLMRQTPRQRTNKSSHRNSPICGPAIEQSSVGPMQLNASRLTEEERTRRRQNHLCFYCGEPGHRSVGCPLKFKSSSGVNIQNFSVLQNKSLTLPVTIRTDTLSLDLTAMIDSGAALNLINKDIVKKYNILTQPCIPTIQIKAINDTLIDHGIHCQTKTFFVSKKDGGLRPCIDYRGLNNVTVKFRYPLPLVPPALEQLREATIYTKLDLRSAYNLIRIKEGDEWKTAFLTTRGHYEYQVMPYGLANAPAVFQSFINEILKEFMNRQKLNMLPMCVLYCPVCWRINYVKAEKCEFHVHQTSFLGYQVSHQGVKMDSTKVQAVTDWPQPTTINELQRFLGFSNFYRRFIQNYSTIASPLTSLLKHKPKKLCWTEEASHAFDTLKTSFTSAPILKHPDPDLPFVVEVDASDCGIGAILSQHHVITDHKNLEYIKGAKRLNPRQARWALFFTRFNFTVTYRPGSKNSKADALSRKHDPPTDYLKPEPILPPTVILAPVSWDIMDEIQRRHEQDPPPPQCPPNKHYVPQEMHHQVLQWVHTSLSTGHPGISRTLHLLKNSFWWPSMTKGTTTFIKSCQVCAQSKTTKELPSGLLQPLPIPQRPWSHLSIDFITDLPPSNEFTTILVIIDRFSKSCRLIPLKGLPTAMETALALFNHVFRVYGLPEDITFYRGLFSKLMKKMFLKLVLFCLCFCRLIGEFLFIQVKYVKEGRSVTLNSGHTKVKDDDVIQWRFGLQNTLIAEIRKQKSRFLVYNGPNGRFRDRLKLNNQTGSLTVTDTRPEHAGDYRLEINGVVKTFSVTVNGAKYVSVTTGNSVTLNSGLTEIMDEDEIQWIFGNKDTLIEKINKQANSITVYDNVLDGRFRDRLKVDNQTGSLIITNITNEHEGVYELQTKHKSRFPFVLTVFARLPVPVISSNSSQCSSSSSNCSLVCSVVNVSDVTLSWYKGNSLLSSISVSDLSISLSLPLEIERVDDSYSCVVAYSFTNQTTHLNTELCHTCSDSVHCCGSTEAVIRLVLSALVGVATVILVVYDIRSRRAEQDQIIY</sequence>
<evidence type="ECO:0000313" key="15">
    <source>
        <dbReference type="Proteomes" id="UP001529510"/>
    </source>
</evidence>
<dbReference type="InterPro" id="IPR036179">
    <property type="entry name" value="Ig-like_dom_sf"/>
</dbReference>
<comment type="similarity">
    <text evidence="1">Belongs to the beta type-B retroviral polymerase family. HERV class-II K(HML-2) pol subfamily.</text>
</comment>
<dbReference type="Pfam" id="PF17921">
    <property type="entry name" value="Integrase_H2C2"/>
    <property type="match status" value="1"/>
</dbReference>
<dbReference type="InterPro" id="IPR043128">
    <property type="entry name" value="Rev_trsase/Diguanyl_cyclase"/>
</dbReference>
<dbReference type="Gene3D" id="3.10.10.10">
    <property type="entry name" value="HIV Type 1 Reverse Transcriptase, subunit A, domain 1"/>
    <property type="match status" value="1"/>
</dbReference>
<dbReference type="SUPFAM" id="SSF53098">
    <property type="entry name" value="Ribonuclease H-like"/>
    <property type="match status" value="1"/>
</dbReference>
<dbReference type="SUPFAM" id="SSF48726">
    <property type="entry name" value="Immunoglobulin"/>
    <property type="match status" value="3"/>
</dbReference>
<dbReference type="PROSITE" id="PS50835">
    <property type="entry name" value="IG_LIKE"/>
    <property type="match status" value="1"/>
</dbReference>
<evidence type="ECO:0000256" key="2">
    <source>
        <dbReference type="ARBA" id="ARBA00012180"/>
    </source>
</evidence>
<dbReference type="GO" id="GO:0006508">
    <property type="term" value="P:proteolysis"/>
    <property type="evidence" value="ECO:0007669"/>
    <property type="project" value="UniProtKB-KW"/>
</dbReference>
<dbReference type="Pfam" id="PF00078">
    <property type="entry name" value="RVT_1"/>
    <property type="match status" value="1"/>
</dbReference>
<protein>
    <recommendedName>
        <fullName evidence="7">Gypsy retrotransposon integrase-like protein 1</fullName>
        <ecNumber evidence="2">3.1.26.4</ecNumber>
    </recommendedName>
</protein>
<keyword evidence="10" id="KW-1133">Transmembrane helix</keyword>
<feature type="domain" description="CCHC-type" evidence="11">
    <location>
        <begin position="239"/>
        <end position="253"/>
    </location>
</feature>
<proteinExistence type="inferred from homology"/>
<dbReference type="PANTHER" id="PTHR37984">
    <property type="entry name" value="PROTEIN CBG26694"/>
    <property type="match status" value="1"/>
</dbReference>
<dbReference type="InterPro" id="IPR036397">
    <property type="entry name" value="RNaseH_sf"/>
</dbReference>
<evidence type="ECO:0000259" key="11">
    <source>
        <dbReference type="PROSITE" id="PS50158"/>
    </source>
</evidence>
<dbReference type="FunFam" id="1.10.340.70:FF:000001">
    <property type="entry name" value="Retrovirus-related Pol polyprotein from transposon gypsy-like Protein"/>
    <property type="match status" value="1"/>
</dbReference>
<dbReference type="Proteomes" id="UP001529510">
    <property type="component" value="Unassembled WGS sequence"/>
</dbReference>
<dbReference type="InterPro" id="IPR041588">
    <property type="entry name" value="Integrase_H2C2"/>
</dbReference>
<keyword evidence="8" id="KW-0863">Zinc-finger</keyword>
<dbReference type="InterPro" id="IPR041577">
    <property type="entry name" value="RT_RNaseH_2"/>
</dbReference>
<comment type="caution">
    <text evidence="14">The sequence shown here is derived from an EMBL/GenBank/DDBJ whole genome shotgun (WGS) entry which is preliminary data.</text>
</comment>
<dbReference type="Pfam" id="PF07686">
    <property type="entry name" value="V-set"/>
    <property type="match status" value="1"/>
</dbReference>
<keyword evidence="10" id="KW-0472">Membrane</keyword>
<dbReference type="InterPro" id="IPR007110">
    <property type="entry name" value="Ig-like_dom"/>
</dbReference>
<dbReference type="Pfam" id="PF03732">
    <property type="entry name" value="Retrotrans_gag"/>
    <property type="match status" value="1"/>
</dbReference>
<dbReference type="SUPFAM" id="SSF56672">
    <property type="entry name" value="DNA/RNA polymerases"/>
    <property type="match status" value="1"/>
</dbReference>
<dbReference type="CDD" id="cd00096">
    <property type="entry name" value="Ig"/>
    <property type="match status" value="1"/>
</dbReference>
<evidence type="ECO:0000259" key="13">
    <source>
        <dbReference type="PROSITE" id="PS50878"/>
    </source>
</evidence>
<keyword evidence="6" id="KW-0511">Multifunctional enzyme</keyword>
<dbReference type="SMART" id="SM00343">
    <property type="entry name" value="ZnF_C2HC"/>
    <property type="match status" value="1"/>
</dbReference>
<feature type="domain" description="Ig-like" evidence="12">
    <location>
        <begin position="1087"/>
        <end position="1169"/>
    </location>
</feature>
<dbReference type="InterPro" id="IPR012337">
    <property type="entry name" value="RNaseH-like_sf"/>
</dbReference>
<dbReference type="GO" id="GO:0004190">
    <property type="term" value="F:aspartic-type endopeptidase activity"/>
    <property type="evidence" value="ECO:0007669"/>
    <property type="project" value="UniProtKB-KW"/>
</dbReference>
<feature type="transmembrane region" description="Helical" evidence="10">
    <location>
        <begin position="1188"/>
        <end position="1208"/>
    </location>
</feature>
<evidence type="ECO:0000313" key="14">
    <source>
        <dbReference type="EMBL" id="KAL0147511.1"/>
    </source>
</evidence>
<dbReference type="InterPro" id="IPR003599">
    <property type="entry name" value="Ig_sub"/>
</dbReference>
<dbReference type="CDD" id="cd01647">
    <property type="entry name" value="RT_LTR"/>
    <property type="match status" value="1"/>
</dbReference>
<feature type="domain" description="Reverse transcriptase" evidence="13">
    <location>
        <begin position="326"/>
        <end position="525"/>
    </location>
</feature>
<evidence type="ECO:0000256" key="7">
    <source>
        <dbReference type="ARBA" id="ARBA00039658"/>
    </source>
</evidence>
<dbReference type="Pfam" id="PF17919">
    <property type="entry name" value="RT_RNaseH_2"/>
    <property type="match status" value="1"/>
</dbReference>
<evidence type="ECO:0000256" key="3">
    <source>
        <dbReference type="ARBA" id="ARBA00022670"/>
    </source>
</evidence>
<dbReference type="InterPro" id="IPR050951">
    <property type="entry name" value="Retrovirus_Pol_polyprotein"/>
</dbReference>
<feature type="region of interest" description="Disordered" evidence="9">
    <location>
        <begin position="643"/>
        <end position="663"/>
    </location>
</feature>
<keyword evidence="4" id="KW-0378">Hydrolase</keyword>
<keyword evidence="3" id="KW-0645">Protease</keyword>
<dbReference type="InterPro" id="IPR013106">
    <property type="entry name" value="Ig_V-set"/>
</dbReference>
<reference evidence="14 15" key="1">
    <citation type="submission" date="2024-05" db="EMBL/GenBank/DDBJ databases">
        <title>Genome sequencing and assembly of Indian major carp, Cirrhinus mrigala (Hamilton, 1822).</title>
        <authorList>
            <person name="Mohindra V."/>
            <person name="Chowdhury L.M."/>
            <person name="Lal K."/>
            <person name="Jena J.K."/>
        </authorList>
    </citation>
    <scope>NUCLEOTIDE SEQUENCE [LARGE SCALE GENOMIC DNA]</scope>
    <source>
        <strain evidence="14">CM1030</strain>
        <tissue evidence="14">Blood</tissue>
    </source>
</reference>
<evidence type="ECO:0000256" key="9">
    <source>
        <dbReference type="SAM" id="MobiDB-lite"/>
    </source>
</evidence>
<evidence type="ECO:0000256" key="5">
    <source>
        <dbReference type="ARBA" id="ARBA00023125"/>
    </source>
</evidence>
<name>A0ABD0MG89_CIRMR</name>
<dbReference type="AlphaFoldDB" id="A0ABD0MG89"/>
<evidence type="ECO:0000259" key="12">
    <source>
        <dbReference type="PROSITE" id="PS50835"/>
    </source>
</evidence>
<evidence type="ECO:0000256" key="1">
    <source>
        <dbReference type="ARBA" id="ARBA00010879"/>
    </source>
</evidence>
<dbReference type="InterPro" id="IPR001878">
    <property type="entry name" value="Znf_CCHC"/>
</dbReference>
<dbReference type="InterPro" id="IPR043502">
    <property type="entry name" value="DNA/RNA_pol_sf"/>
</dbReference>
<dbReference type="EMBL" id="JAMKFB020000742">
    <property type="protein sequence ID" value="KAL0147511.1"/>
    <property type="molecule type" value="Genomic_DNA"/>
</dbReference>
<dbReference type="SMART" id="SM00409">
    <property type="entry name" value="IG"/>
    <property type="match status" value="2"/>
</dbReference>
<evidence type="ECO:0000256" key="8">
    <source>
        <dbReference type="PROSITE-ProRule" id="PRU00047"/>
    </source>
</evidence>
<dbReference type="Gene3D" id="3.30.420.10">
    <property type="entry name" value="Ribonuclease H-like superfamily/Ribonuclease H"/>
    <property type="match status" value="1"/>
</dbReference>
<evidence type="ECO:0000256" key="10">
    <source>
        <dbReference type="SAM" id="Phobius"/>
    </source>
</evidence>
<dbReference type="PROSITE" id="PS50158">
    <property type="entry name" value="ZF_CCHC"/>
    <property type="match status" value="1"/>
</dbReference>
<evidence type="ECO:0000256" key="4">
    <source>
        <dbReference type="ARBA" id="ARBA00022750"/>
    </source>
</evidence>
<dbReference type="EC" id="3.1.26.4" evidence="2"/>
<dbReference type="Gene3D" id="3.30.70.270">
    <property type="match status" value="2"/>
</dbReference>
<evidence type="ECO:0000256" key="6">
    <source>
        <dbReference type="ARBA" id="ARBA00023268"/>
    </source>
</evidence>
<accession>A0ABD0MG89</accession>
<dbReference type="GO" id="GO:0006259">
    <property type="term" value="P:DNA metabolic process"/>
    <property type="evidence" value="ECO:0007669"/>
    <property type="project" value="UniProtKB-ARBA"/>
</dbReference>
<keyword evidence="10" id="KW-0812">Transmembrane</keyword>
<dbReference type="InterPro" id="IPR013783">
    <property type="entry name" value="Ig-like_fold"/>
</dbReference>
<keyword evidence="5" id="KW-0238">DNA-binding</keyword>
<dbReference type="PROSITE" id="PS50878">
    <property type="entry name" value="RT_POL"/>
    <property type="match status" value="1"/>
</dbReference>
<dbReference type="CDD" id="cd09274">
    <property type="entry name" value="RNase_HI_RT_Ty3"/>
    <property type="match status" value="1"/>
</dbReference>
<dbReference type="PANTHER" id="PTHR37984:SF5">
    <property type="entry name" value="PROTEIN NYNRIN-LIKE"/>
    <property type="match status" value="1"/>
</dbReference>
<dbReference type="Gene3D" id="1.10.340.70">
    <property type="match status" value="1"/>
</dbReference>
<dbReference type="Gene3D" id="2.60.40.10">
    <property type="entry name" value="Immunoglobulins"/>
    <property type="match status" value="3"/>
</dbReference>
<gene>
    <name evidence="14" type="ORF">M9458_057177</name>
</gene>
<dbReference type="InterPro" id="IPR005162">
    <property type="entry name" value="Retrotrans_gag_dom"/>
</dbReference>